<dbReference type="GO" id="GO:0090071">
    <property type="term" value="P:negative regulation of ribosome biogenesis"/>
    <property type="evidence" value="ECO:0007669"/>
    <property type="project" value="TreeGrafter"/>
</dbReference>
<evidence type="ECO:0000256" key="1">
    <source>
        <dbReference type="ARBA" id="ARBA00004173"/>
    </source>
</evidence>
<comment type="subcellular location">
    <subcellularLocation>
        <location evidence="1">Mitochondrion</location>
    </subcellularLocation>
</comment>
<dbReference type="Pfam" id="PF02410">
    <property type="entry name" value="RsfS"/>
    <property type="match status" value="1"/>
</dbReference>
<dbReference type="GO" id="GO:0005739">
    <property type="term" value="C:mitochondrion"/>
    <property type="evidence" value="ECO:0007669"/>
    <property type="project" value="UniProtKB-SubCell"/>
</dbReference>
<dbReference type="SUPFAM" id="SSF81301">
    <property type="entry name" value="Nucleotidyltransferase"/>
    <property type="match status" value="1"/>
</dbReference>
<gene>
    <name evidence="6" type="ORF">AAFF_G00404650</name>
</gene>
<dbReference type="InterPro" id="IPR043519">
    <property type="entry name" value="NT_sf"/>
</dbReference>
<dbReference type="HAMAP" id="MF_01477">
    <property type="entry name" value="Iojap_RsfS"/>
    <property type="match status" value="1"/>
</dbReference>
<sequence>MISHAHMFRCSKRFLSKIFIHDVMDVNLRNVRNPRANVEFPHSISRLCRYTCFASRGKQLHSSRVRNSRFYTDMYGSACNLPEHRMSTLDAQKYSMDWETEKDLGQSTRFVFNIDVLVSLLRQENAADICVIKVPKEMMYTDYFIVVSGSSSRHLQAMAHYALKVYKYLKQDSDPNVQIEGKNAEDWMCIDFGDIVVHFMLPETREVYELEKLWALRSFDEQLSAIPPETLPKDFIYDAELPK</sequence>
<evidence type="ECO:0000313" key="7">
    <source>
        <dbReference type="Proteomes" id="UP001221898"/>
    </source>
</evidence>
<accession>A0AAD7T8R2</accession>
<keyword evidence="3" id="KW-0496">Mitochondrion</keyword>
<proteinExistence type="inferred from homology"/>
<dbReference type="Gene3D" id="3.30.460.10">
    <property type="entry name" value="Beta Polymerase, domain 2"/>
    <property type="match status" value="1"/>
</dbReference>
<dbReference type="NCBIfam" id="TIGR00090">
    <property type="entry name" value="rsfS_iojap_ybeB"/>
    <property type="match status" value="1"/>
</dbReference>
<evidence type="ECO:0000313" key="6">
    <source>
        <dbReference type="EMBL" id="KAJ8415908.1"/>
    </source>
</evidence>
<comment type="caution">
    <text evidence="6">The sequence shown here is derived from an EMBL/GenBank/DDBJ whole genome shotgun (WGS) entry which is preliminary data.</text>
</comment>
<dbReference type="GO" id="GO:0017148">
    <property type="term" value="P:negative regulation of translation"/>
    <property type="evidence" value="ECO:0007669"/>
    <property type="project" value="TreeGrafter"/>
</dbReference>
<protein>
    <recommendedName>
        <fullName evidence="5">Mitochondrial assembly of ribosomal large subunit protein 1</fullName>
    </recommendedName>
</protein>
<dbReference type="FunFam" id="3.30.460.10:FF:000018">
    <property type="entry name" value="Mitochondrial assembly of ribosomal large subunit 1"/>
    <property type="match status" value="1"/>
</dbReference>
<name>A0AAD7T8R2_9TELE</name>
<dbReference type="GO" id="GO:0043023">
    <property type="term" value="F:ribosomal large subunit binding"/>
    <property type="evidence" value="ECO:0007669"/>
    <property type="project" value="TreeGrafter"/>
</dbReference>
<evidence type="ECO:0000256" key="3">
    <source>
        <dbReference type="ARBA" id="ARBA00023128"/>
    </source>
</evidence>
<dbReference type="Proteomes" id="UP001221898">
    <property type="component" value="Unassembled WGS sequence"/>
</dbReference>
<comment type="function">
    <text evidence="4">Required for normal mitochondrial ribosome function and mitochondrial translation. May play a role in ribosome biogenesis by preventing premature association of the 28S and 39S ribosomal subunits. Interacts with mitochondrial ribosomal protein uL14m (MRPL14), probably blocking formation of intersubunit bridge B8, preventing association of the 28S and 39S ribosomal subunits. Addition to isolated mitochondrial ribosomal subunits partially inhibits translation, probably by interfering with the association of the 28S and 39S ribosomal subunits and the formation of functional ribosomes. May also participate in the assembly and/or regulation of the stability of the large subunit of the mitochondrial ribosome. May function as a ribosomal silencing factor.</text>
</comment>
<dbReference type="PANTHER" id="PTHR21043">
    <property type="entry name" value="IOJAP SUPERFAMILY ORTHOLOG"/>
    <property type="match status" value="1"/>
</dbReference>
<evidence type="ECO:0000256" key="5">
    <source>
        <dbReference type="ARBA" id="ARBA00073331"/>
    </source>
</evidence>
<evidence type="ECO:0000256" key="2">
    <source>
        <dbReference type="ARBA" id="ARBA00010574"/>
    </source>
</evidence>
<comment type="similarity">
    <text evidence="2">Belongs to the Iojap/RsfS family.</text>
</comment>
<reference evidence="6" key="1">
    <citation type="journal article" date="2023" name="Science">
        <title>Genome structures resolve the early diversification of teleost fishes.</title>
        <authorList>
            <person name="Parey E."/>
            <person name="Louis A."/>
            <person name="Montfort J."/>
            <person name="Bouchez O."/>
            <person name="Roques C."/>
            <person name="Iampietro C."/>
            <person name="Lluch J."/>
            <person name="Castinel A."/>
            <person name="Donnadieu C."/>
            <person name="Desvignes T."/>
            <person name="Floi Bucao C."/>
            <person name="Jouanno E."/>
            <person name="Wen M."/>
            <person name="Mejri S."/>
            <person name="Dirks R."/>
            <person name="Jansen H."/>
            <person name="Henkel C."/>
            <person name="Chen W.J."/>
            <person name="Zahm M."/>
            <person name="Cabau C."/>
            <person name="Klopp C."/>
            <person name="Thompson A.W."/>
            <person name="Robinson-Rechavi M."/>
            <person name="Braasch I."/>
            <person name="Lecointre G."/>
            <person name="Bobe J."/>
            <person name="Postlethwait J.H."/>
            <person name="Berthelot C."/>
            <person name="Roest Crollius H."/>
            <person name="Guiguen Y."/>
        </authorList>
    </citation>
    <scope>NUCLEOTIDE SEQUENCE</scope>
    <source>
        <strain evidence="6">NC1722</strain>
    </source>
</reference>
<dbReference type="EMBL" id="JAINUG010000008">
    <property type="protein sequence ID" value="KAJ8415908.1"/>
    <property type="molecule type" value="Genomic_DNA"/>
</dbReference>
<dbReference type="AlphaFoldDB" id="A0AAD7T8R2"/>
<dbReference type="InterPro" id="IPR004394">
    <property type="entry name" value="Iojap/RsfS/C7orf30"/>
</dbReference>
<keyword evidence="7" id="KW-1185">Reference proteome</keyword>
<evidence type="ECO:0000256" key="4">
    <source>
        <dbReference type="ARBA" id="ARBA00053669"/>
    </source>
</evidence>
<organism evidence="6 7">
    <name type="scientific">Aldrovandia affinis</name>
    <dbReference type="NCBI Taxonomy" id="143900"/>
    <lineage>
        <taxon>Eukaryota</taxon>
        <taxon>Metazoa</taxon>
        <taxon>Chordata</taxon>
        <taxon>Craniata</taxon>
        <taxon>Vertebrata</taxon>
        <taxon>Euteleostomi</taxon>
        <taxon>Actinopterygii</taxon>
        <taxon>Neopterygii</taxon>
        <taxon>Teleostei</taxon>
        <taxon>Notacanthiformes</taxon>
        <taxon>Halosauridae</taxon>
        <taxon>Aldrovandia</taxon>
    </lineage>
</organism>
<dbReference type="PANTHER" id="PTHR21043:SF0">
    <property type="entry name" value="MITOCHONDRIAL ASSEMBLY OF RIBOSOMAL LARGE SUBUNIT PROTEIN 1"/>
    <property type="match status" value="1"/>
</dbReference>